<dbReference type="GO" id="GO:0005200">
    <property type="term" value="F:structural constituent of cytoskeleton"/>
    <property type="evidence" value="ECO:0007669"/>
    <property type="project" value="TreeGrafter"/>
</dbReference>
<dbReference type="SUPFAM" id="SSF69645">
    <property type="entry name" value="Arp2/3 complex subunits"/>
    <property type="match status" value="1"/>
</dbReference>
<evidence type="ECO:0000256" key="2">
    <source>
        <dbReference type="ARBA" id="ARBA00007192"/>
    </source>
</evidence>
<comment type="similarity">
    <text evidence="2 6">Belongs to the ARPC2 family.</text>
</comment>
<reference evidence="8" key="2">
    <citation type="submission" date="2014-05" db="EMBL/GenBank/DDBJ databases">
        <title>The genome and life-stage specific transcriptomes of Globodera pallida elucidate key aspects of plant parasitism by a cyst nematode.</title>
        <authorList>
            <person name="Cotton J.A."/>
            <person name="Lilley C.J."/>
            <person name="Jones L.M."/>
            <person name="Kikuchi T."/>
            <person name="Reid A.J."/>
            <person name="Thorpe P."/>
            <person name="Tsai I.J."/>
            <person name="Beasley H."/>
            <person name="Blok V."/>
            <person name="Cock P.J.A."/>
            <person name="Van den Akker S.E."/>
            <person name="Holroyd N."/>
            <person name="Hunt M."/>
            <person name="Mantelin S."/>
            <person name="Naghra H."/>
            <person name="Pain A."/>
            <person name="Palomares-Rius J.E."/>
            <person name="Zarowiecki M."/>
            <person name="Berriman M."/>
            <person name="Jones J.T."/>
            <person name="Urwin P.E."/>
        </authorList>
    </citation>
    <scope>NUCLEOTIDE SEQUENCE [LARGE SCALE GENOMIC DNA]</scope>
    <source>
        <strain evidence="8">Lindley</strain>
    </source>
</reference>
<dbReference type="AlphaFoldDB" id="A0A183C5K9"/>
<sequence>MDNDERRKREKRTSKNRQSGEGERGYITFVLFPRHTNKKARDNTISLIHTFRDYLHYHIKCSKVYLHSRMRSKTNDFLKVLNRALPETKLEKKTISGRTFVQH</sequence>
<accession>A0A183C5K9</accession>
<evidence type="ECO:0000256" key="6">
    <source>
        <dbReference type="RuleBase" id="RU364015"/>
    </source>
</evidence>
<dbReference type="WBParaSite" id="GPLIN_000815400">
    <property type="protein sequence ID" value="GPLIN_000815400"/>
    <property type="gene ID" value="GPLIN_000815400"/>
</dbReference>
<reference evidence="9" key="3">
    <citation type="submission" date="2016-06" db="UniProtKB">
        <authorList>
            <consortium name="WormBaseParasite"/>
        </authorList>
    </citation>
    <scope>IDENTIFICATION</scope>
</reference>
<protein>
    <recommendedName>
        <fullName evidence="6">Arp2/3 complex 34 kDa subunit</fullName>
    </recommendedName>
</protein>
<feature type="region of interest" description="Disordered" evidence="7">
    <location>
        <begin position="1"/>
        <end position="22"/>
    </location>
</feature>
<dbReference type="PANTHER" id="PTHR12058:SF0">
    <property type="entry name" value="ACTIN-RELATED PROTEIN 2_3 COMPLEX SUBUNIT 2"/>
    <property type="match status" value="1"/>
</dbReference>
<evidence type="ECO:0000256" key="7">
    <source>
        <dbReference type="SAM" id="MobiDB-lite"/>
    </source>
</evidence>
<organism evidence="8 9">
    <name type="scientific">Globodera pallida</name>
    <name type="common">Potato cyst nematode worm</name>
    <name type="synonym">Heterodera pallida</name>
    <dbReference type="NCBI Taxonomy" id="36090"/>
    <lineage>
        <taxon>Eukaryota</taxon>
        <taxon>Metazoa</taxon>
        <taxon>Ecdysozoa</taxon>
        <taxon>Nematoda</taxon>
        <taxon>Chromadorea</taxon>
        <taxon>Rhabditida</taxon>
        <taxon>Tylenchina</taxon>
        <taxon>Tylenchomorpha</taxon>
        <taxon>Tylenchoidea</taxon>
        <taxon>Heteroderidae</taxon>
        <taxon>Heteroderinae</taxon>
        <taxon>Globodera</taxon>
    </lineage>
</organism>
<dbReference type="Proteomes" id="UP000050741">
    <property type="component" value="Unassembled WGS sequence"/>
</dbReference>
<evidence type="ECO:0000256" key="4">
    <source>
        <dbReference type="ARBA" id="ARBA00023203"/>
    </source>
</evidence>
<reference evidence="8" key="1">
    <citation type="submission" date="2013-12" db="EMBL/GenBank/DDBJ databases">
        <authorList>
            <person name="Aslett M."/>
        </authorList>
    </citation>
    <scope>NUCLEOTIDE SEQUENCE [LARGE SCALE GENOMIC DNA]</scope>
    <source>
        <strain evidence="8">Lindley</strain>
    </source>
</reference>
<dbReference type="GO" id="GO:0051015">
    <property type="term" value="F:actin filament binding"/>
    <property type="evidence" value="ECO:0007669"/>
    <property type="project" value="TreeGrafter"/>
</dbReference>
<name>A0A183C5K9_GLOPA</name>
<proteinExistence type="inferred from homology"/>
<keyword evidence="3 6" id="KW-0963">Cytoplasm</keyword>
<evidence type="ECO:0000256" key="3">
    <source>
        <dbReference type="ARBA" id="ARBA00022490"/>
    </source>
</evidence>
<dbReference type="GO" id="GO:0030041">
    <property type="term" value="P:actin filament polymerization"/>
    <property type="evidence" value="ECO:0007669"/>
    <property type="project" value="InterPro"/>
</dbReference>
<dbReference type="InterPro" id="IPR034666">
    <property type="entry name" value="ARPC2/4"/>
</dbReference>
<dbReference type="GO" id="GO:0034314">
    <property type="term" value="P:Arp2/3 complex-mediated actin nucleation"/>
    <property type="evidence" value="ECO:0007669"/>
    <property type="project" value="InterPro"/>
</dbReference>
<keyword evidence="4 6" id="KW-0009">Actin-binding</keyword>
<evidence type="ECO:0000313" key="9">
    <source>
        <dbReference type="WBParaSite" id="GPLIN_000815400"/>
    </source>
</evidence>
<evidence type="ECO:0000256" key="1">
    <source>
        <dbReference type="ARBA" id="ARBA00004245"/>
    </source>
</evidence>
<keyword evidence="5 6" id="KW-0206">Cytoskeleton</keyword>
<evidence type="ECO:0000313" key="8">
    <source>
        <dbReference type="Proteomes" id="UP000050741"/>
    </source>
</evidence>
<keyword evidence="8" id="KW-1185">Reference proteome</keyword>
<dbReference type="PANTHER" id="PTHR12058">
    <property type="entry name" value="ARP2/3 COMPLEX 34 KDA SUBUNIT"/>
    <property type="match status" value="1"/>
</dbReference>
<dbReference type="Gene3D" id="3.30.1460.20">
    <property type="match status" value="1"/>
</dbReference>
<dbReference type="GO" id="GO:0005885">
    <property type="term" value="C:Arp2/3 protein complex"/>
    <property type="evidence" value="ECO:0007669"/>
    <property type="project" value="InterPro"/>
</dbReference>
<comment type="subcellular location">
    <subcellularLocation>
        <location evidence="1 6">Cytoplasm</location>
        <location evidence="1 6">Cytoskeleton</location>
    </subcellularLocation>
</comment>
<comment type="subunit">
    <text evidence="6">Component of the Arp2/3 complex.</text>
</comment>
<comment type="function">
    <text evidence="6">Functions as actin-binding component of the Arp2/3 complex which is involved in regulation of actin polymerization and together with an activating nucleation-promoting factor (NPF) mediates the formation of branched actin networks.</text>
</comment>
<evidence type="ECO:0000256" key="5">
    <source>
        <dbReference type="ARBA" id="ARBA00023212"/>
    </source>
</evidence>
<dbReference type="InterPro" id="IPR007188">
    <property type="entry name" value="ARPC2"/>
</dbReference>
<dbReference type="Pfam" id="PF04045">
    <property type="entry name" value="P34-Arc"/>
    <property type="match status" value="1"/>
</dbReference>